<feature type="domain" description="AB hydrolase-1" evidence="3">
    <location>
        <begin position="37"/>
        <end position="295"/>
    </location>
</feature>
<dbReference type="PRINTS" id="PR00793">
    <property type="entry name" value="PROAMNOPTASE"/>
</dbReference>
<dbReference type="InterPro" id="IPR005945">
    <property type="entry name" value="Pro_imino_pep"/>
</dbReference>
<dbReference type="Proteomes" id="UP000053820">
    <property type="component" value="Unassembled WGS sequence"/>
</dbReference>
<dbReference type="InterPro" id="IPR002410">
    <property type="entry name" value="Peptidase_S33"/>
</dbReference>
<keyword evidence="2" id="KW-0378">Hydrolase</keyword>
<evidence type="ECO:0000259" key="3">
    <source>
        <dbReference type="Pfam" id="PF12697"/>
    </source>
</evidence>
<dbReference type="PANTHER" id="PTHR43433">
    <property type="entry name" value="HYDROLASE, ALPHA/BETA FOLD FAMILY PROTEIN"/>
    <property type="match status" value="1"/>
</dbReference>
<dbReference type="Pfam" id="PF12697">
    <property type="entry name" value="Abhydrolase_6"/>
    <property type="match status" value="1"/>
</dbReference>
<protein>
    <recommendedName>
        <fullName evidence="3">AB hydrolase-1 domain-containing protein</fullName>
    </recommendedName>
</protein>
<dbReference type="GO" id="GO:0006508">
    <property type="term" value="P:proteolysis"/>
    <property type="evidence" value="ECO:0007669"/>
    <property type="project" value="InterPro"/>
</dbReference>
<dbReference type="Gene3D" id="3.40.50.1820">
    <property type="entry name" value="alpha/beta hydrolase"/>
    <property type="match status" value="1"/>
</dbReference>
<evidence type="ECO:0000313" key="5">
    <source>
        <dbReference type="Proteomes" id="UP000053820"/>
    </source>
</evidence>
<dbReference type="PANTHER" id="PTHR43433:SF5">
    <property type="entry name" value="AB HYDROLASE-1 DOMAIN-CONTAINING PROTEIN"/>
    <property type="match status" value="1"/>
</dbReference>
<evidence type="ECO:0000313" key="4">
    <source>
        <dbReference type="EMBL" id="KIJ63974.1"/>
    </source>
</evidence>
<accession>A0A0C9VEI3</accession>
<dbReference type="SUPFAM" id="SSF53474">
    <property type="entry name" value="alpha/beta-Hydrolases"/>
    <property type="match status" value="1"/>
</dbReference>
<reference evidence="4 5" key="1">
    <citation type="submission" date="2014-04" db="EMBL/GenBank/DDBJ databases">
        <title>Evolutionary Origins and Diversification of the Mycorrhizal Mutualists.</title>
        <authorList>
            <consortium name="DOE Joint Genome Institute"/>
            <consortium name="Mycorrhizal Genomics Consortium"/>
            <person name="Kohler A."/>
            <person name="Kuo A."/>
            <person name="Nagy L.G."/>
            <person name="Floudas D."/>
            <person name="Copeland A."/>
            <person name="Barry K.W."/>
            <person name="Cichocki N."/>
            <person name="Veneault-Fourrey C."/>
            <person name="LaButti K."/>
            <person name="Lindquist E.A."/>
            <person name="Lipzen A."/>
            <person name="Lundell T."/>
            <person name="Morin E."/>
            <person name="Murat C."/>
            <person name="Riley R."/>
            <person name="Ohm R."/>
            <person name="Sun H."/>
            <person name="Tunlid A."/>
            <person name="Henrissat B."/>
            <person name="Grigoriev I.V."/>
            <person name="Hibbett D.S."/>
            <person name="Martin F."/>
        </authorList>
    </citation>
    <scope>NUCLEOTIDE SEQUENCE [LARGE SCALE GENOMIC DNA]</scope>
    <source>
        <strain evidence="4 5">MD-312</strain>
    </source>
</reference>
<dbReference type="GO" id="GO:0008233">
    <property type="term" value="F:peptidase activity"/>
    <property type="evidence" value="ECO:0007669"/>
    <property type="project" value="InterPro"/>
</dbReference>
<comment type="similarity">
    <text evidence="1">Belongs to the peptidase S33 family.</text>
</comment>
<name>A0A0C9VEI3_9AGAM</name>
<dbReference type="InterPro" id="IPR000073">
    <property type="entry name" value="AB_hydrolase_1"/>
</dbReference>
<dbReference type="OrthoDB" id="190201at2759"/>
<dbReference type="HOGENOM" id="CLU_020336_15_1_1"/>
<dbReference type="InterPro" id="IPR029058">
    <property type="entry name" value="AB_hydrolase_fold"/>
</dbReference>
<dbReference type="EMBL" id="KN839848">
    <property type="protein sequence ID" value="KIJ63974.1"/>
    <property type="molecule type" value="Genomic_DNA"/>
</dbReference>
<dbReference type="NCBIfam" id="TIGR01250">
    <property type="entry name" value="pro_imino_pep_2"/>
    <property type="match status" value="1"/>
</dbReference>
<gene>
    <name evidence="4" type="ORF">HYDPIDRAFT_91084</name>
</gene>
<evidence type="ECO:0000256" key="1">
    <source>
        <dbReference type="ARBA" id="ARBA00010088"/>
    </source>
</evidence>
<sequence>MVSIQTSDTVFARPNGQTYVTWYTIYGDLSARGKTPLVVLHGGPGMSHDYMLSLAALAAGDDARPVIFYDQIGNAKSPCQDNEPETFWTIDLFIDELLNLVNHLNIQNSFDVLGHSWGGMLAAELIIRRQPAGLKHVILADTLYSRKRSNEVVTRHLRDSGLTPEQQEILLKARVDGDMSHPEYGAANKSFQSQFGIRGLDVNNLPEELIKSLTLGDKAGVLKAMLKHETGEDWDVTDKLNQIKIPTLIILGHYDFLADRDVCQTYLDKIQNAKLVEFMESSHVPHWEQPEAYMDAVRSFLDEGELKGLDSSISS</sequence>
<dbReference type="AlphaFoldDB" id="A0A0C9VEI3"/>
<proteinExistence type="inferred from homology"/>
<dbReference type="PIRSF" id="PIRSF005539">
    <property type="entry name" value="Pept_S33_TRI_F1"/>
    <property type="match status" value="1"/>
</dbReference>
<keyword evidence="5" id="KW-1185">Reference proteome</keyword>
<dbReference type="InterPro" id="IPR050471">
    <property type="entry name" value="AB_hydrolase"/>
</dbReference>
<evidence type="ECO:0000256" key="2">
    <source>
        <dbReference type="ARBA" id="ARBA00022801"/>
    </source>
</evidence>
<organism evidence="4 5">
    <name type="scientific">Hydnomerulius pinastri MD-312</name>
    <dbReference type="NCBI Taxonomy" id="994086"/>
    <lineage>
        <taxon>Eukaryota</taxon>
        <taxon>Fungi</taxon>
        <taxon>Dikarya</taxon>
        <taxon>Basidiomycota</taxon>
        <taxon>Agaricomycotina</taxon>
        <taxon>Agaricomycetes</taxon>
        <taxon>Agaricomycetidae</taxon>
        <taxon>Boletales</taxon>
        <taxon>Boletales incertae sedis</taxon>
        <taxon>Leucogyrophana</taxon>
    </lineage>
</organism>